<sequence>MSGCRYRKCQPQCCRFAGNSKDLSGAHEENCKVLKREDFDFILTCCLYSFQYCTLLSFSTHQHRKNTYELRIKELEYVYMENTLLLFSYLESYINNDVPVMPVLVHFHIKYEIQHSVGIILLDTDHTCMQYSSHWRTEIRTCLFAASIKTKRHSVTATHIITDQENSSYTK</sequence>
<reference evidence="1 2" key="1">
    <citation type="submission" date="2015-01" db="EMBL/GenBank/DDBJ databases">
        <title>Evolution of Trichinella species and genotypes.</title>
        <authorList>
            <person name="Korhonen P.K."/>
            <person name="Edoardo P."/>
            <person name="Giuseppe L.R."/>
            <person name="Gasser R.B."/>
        </authorList>
    </citation>
    <scope>NUCLEOTIDE SEQUENCE [LARGE SCALE GENOMIC DNA]</scope>
    <source>
        <strain evidence="1">ISS2496</strain>
    </source>
</reference>
<evidence type="ECO:0000313" key="2">
    <source>
        <dbReference type="Proteomes" id="UP000054783"/>
    </source>
</evidence>
<dbReference type="AlphaFoldDB" id="A0A0V0Z3W5"/>
<protein>
    <submittedName>
        <fullName evidence="1">Uncharacterized protein</fullName>
    </submittedName>
</protein>
<dbReference type="EMBL" id="JYDQ01000519">
    <property type="protein sequence ID" value="KRY07231.1"/>
    <property type="molecule type" value="Genomic_DNA"/>
</dbReference>
<organism evidence="1 2">
    <name type="scientific">Trichinella patagoniensis</name>
    <dbReference type="NCBI Taxonomy" id="990121"/>
    <lineage>
        <taxon>Eukaryota</taxon>
        <taxon>Metazoa</taxon>
        <taxon>Ecdysozoa</taxon>
        <taxon>Nematoda</taxon>
        <taxon>Enoplea</taxon>
        <taxon>Dorylaimia</taxon>
        <taxon>Trichinellida</taxon>
        <taxon>Trichinellidae</taxon>
        <taxon>Trichinella</taxon>
    </lineage>
</organism>
<name>A0A0V0Z3W5_9BILA</name>
<comment type="caution">
    <text evidence="1">The sequence shown here is derived from an EMBL/GenBank/DDBJ whole genome shotgun (WGS) entry which is preliminary data.</text>
</comment>
<accession>A0A0V0Z3W5</accession>
<proteinExistence type="predicted"/>
<keyword evidence="2" id="KW-1185">Reference proteome</keyword>
<gene>
    <name evidence="1" type="ORF">T12_10692</name>
</gene>
<evidence type="ECO:0000313" key="1">
    <source>
        <dbReference type="EMBL" id="KRY07231.1"/>
    </source>
</evidence>
<dbReference type="Proteomes" id="UP000054783">
    <property type="component" value="Unassembled WGS sequence"/>
</dbReference>